<protein>
    <submittedName>
        <fullName evidence="1">Uncharacterized protein</fullName>
    </submittedName>
</protein>
<dbReference type="RefSeq" id="WP_057857665.1">
    <property type="nucleotide sequence ID" value="NZ_LLYB01000053.1"/>
</dbReference>
<evidence type="ECO:0000313" key="1">
    <source>
        <dbReference type="EMBL" id="KRR25794.1"/>
    </source>
</evidence>
<evidence type="ECO:0000313" key="2">
    <source>
        <dbReference type="Proteomes" id="UP000051660"/>
    </source>
</evidence>
<name>A0A0R3N0F0_9BRAD</name>
<dbReference type="EMBL" id="LLYB01000053">
    <property type="protein sequence ID" value="KRR25794.1"/>
    <property type="molecule type" value="Genomic_DNA"/>
</dbReference>
<reference evidence="1 2" key="1">
    <citation type="submission" date="2014-03" db="EMBL/GenBank/DDBJ databases">
        <title>Bradyrhizobium valentinum sp. nov., isolated from effective nodules of Lupinus mariae-josephae, a lupine endemic of basic-lime soils in Eastern Spain.</title>
        <authorList>
            <person name="Duran D."/>
            <person name="Rey L."/>
            <person name="Navarro A."/>
            <person name="Busquets A."/>
            <person name="Imperial J."/>
            <person name="Ruiz-Argueso T."/>
        </authorList>
    </citation>
    <scope>NUCLEOTIDE SEQUENCE [LARGE SCALE GENOMIC DNA]</scope>
    <source>
        <strain evidence="1 2">CCBAU 23086</strain>
    </source>
</reference>
<dbReference type="OrthoDB" id="7363897at2"/>
<organism evidence="1 2">
    <name type="scientific">Bradyrhizobium lablabi</name>
    <dbReference type="NCBI Taxonomy" id="722472"/>
    <lineage>
        <taxon>Bacteria</taxon>
        <taxon>Pseudomonadati</taxon>
        <taxon>Pseudomonadota</taxon>
        <taxon>Alphaproteobacteria</taxon>
        <taxon>Hyphomicrobiales</taxon>
        <taxon>Nitrobacteraceae</taxon>
        <taxon>Bradyrhizobium</taxon>
    </lineage>
</organism>
<gene>
    <name evidence="1" type="ORF">CQ14_20120</name>
</gene>
<comment type="caution">
    <text evidence="1">The sequence shown here is derived from an EMBL/GenBank/DDBJ whole genome shotgun (WGS) entry which is preliminary data.</text>
</comment>
<accession>A0A0R3N0F0</accession>
<dbReference type="Proteomes" id="UP000051660">
    <property type="component" value="Unassembled WGS sequence"/>
</dbReference>
<proteinExistence type="predicted"/>
<sequence>MTPIDLIVTVCAVLSPATCEETHLVFSSSVSLRQCAMAAQPYIAQWVSEHPKWTAVKWRCEYPGTNRKASGEAEGSVG</sequence>
<dbReference type="AlphaFoldDB" id="A0A0R3N0F0"/>